<dbReference type="AlphaFoldDB" id="A0A1H2PXT1"/>
<dbReference type="InterPro" id="IPR036249">
    <property type="entry name" value="Thioredoxin-like_sf"/>
</dbReference>
<keyword evidence="2" id="KW-0813">Transport</keyword>
<keyword evidence="10" id="KW-1185">Reference proteome</keyword>
<keyword evidence="3" id="KW-0479">Metal-binding</keyword>
<dbReference type="Pfam" id="PF21352">
    <property type="entry name" value="Zn_ribbon_Thio2"/>
    <property type="match status" value="1"/>
</dbReference>
<name>A0A1H2PXT1_9GAMM</name>
<dbReference type="EMBL" id="FNNE01000001">
    <property type="protein sequence ID" value="SDV99665.1"/>
    <property type="molecule type" value="Genomic_DNA"/>
</dbReference>
<dbReference type="STRING" id="488533.SAMN04487960_10114"/>
<dbReference type="PROSITE" id="PS00194">
    <property type="entry name" value="THIOREDOXIN_1"/>
    <property type="match status" value="1"/>
</dbReference>
<dbReference type="GO" id="GO:0046872">
    <property type="term" value="F:metal ion binding"/>
    <property type="evidence" value="ECO:0007669"/>
    <property type="project" value="UniProtKB-KW"/>
</dbReference>
<dbReference type="RefSeq" id="WP_091810908.1">
    <property type="nucleotide sequence ID" value="NZ_FNNE01000001.1"/>
</dbReference>
<dbReference type="InterPro" id="IPR017937">
    <property type="entry name" value="Thioredoxin_CS"/>
</dbReference>
<dbReference type="SUPFAM" id="SSF52833">
    <property type="entry name" value="Thioredoxin-like"/>
    <property type="match status" value="1"/>
</dbReference>
<organism evidence="9 10">
    <name type="scientific">Marinobacter mobilis</name>
    <dbReference type="NCBI Taxonomy" id="488533"/>
    <lineage>
        <taxon>Bacteria</taxon>
        <taxon>Pseudomonadati</taxon>
        <taxon>Pseudomonadota</taxon>
        <taxon>Gammaproteobacteria</taxon>
        <taxon>Pseudomonadales</taxon>
        <taxon>Marinobacteraceae</taxon>
        <taxon>Marinobacter</taxon>
    </lineage>
</organism>
<evidence type="ECO:0000256" key="7">
    <source>
        <dbReference type="NCBIfam" id="TIGR01068"/>
    </source>
</evidence>
<comment type="similarity">
    <text evidence="1">Belongs to the thioredoxin family.</text>
</comment>
<evidence type="ECO:0000259" key="8">
    <source>
        <dbReference type="PROSITE" id="PS51352"/>
    </source>
</evidence>
<protein>
    <recommendedName>
        <fullName evidence="7">Thioredoxin</fullName>
    </recommendedName>
</protein>
<dbReference type="OrthoDB" id="9790390at2"/>
<dbReference type="Proteomes" id="UP000199675">
    <property type="component" value="Unassembled WGS sequence"/>
</dbReference>
<dbReference type="Gene3D" id="2.30.30.380">
    <property type="entry name" value="Zn-finger domain of Sec23/24"/>
    <property type="match status" value="1"/>
</dbReference>
<dbReference type="InterPro" id="IPR013766">
    <property type="entry name" value="Thioredoxin_domain"/>
</dbReference>
<proteinExistence type="inferred from homology"/>
<evidence type="ECO:0000313" key="10">
    <source>
        <dbReference type="Proteomes" id="UP000199675"/>
    </source>
</evidence>
<evidence type="ECO:0000256" key="1">
    <source>
        <dbReference type="ARBA" id="ARBA00008987"/>
    </source>
</evidence>
<dbReference type="PRINTS" id="PR00421">
    <property type="entry name" value="THIOREDOXIN"/>
</dbReference>
<dbReference type="PROSITE" id="PS51352">
    <property type="entry name" value="THIOREDOXIN_2"/>
    <property type="match status" value="1"/>
</dbReference>
<gene>
    <name evidence="9" type="ORF">SAMN04487960_10114</name>
</gene>
<keyword evidence="6" id="KW-0676">Redox-active center</keyword>
<dbReference type="FunFam" id="3.40.30.10:FF:000001">
    <property type="entry name" value="Thioredoxin"/>
    <property type="match status" value="1"/>
</dbReference>
<sequence length="143" mass="15441">MTEALHIVCPHCLRSNRVPPQRIGDRPNCGACKQPLASGDVAELNDTSLTSFTGTSDLPVLVDFWASWCGPCQAMAPEFQTAARTWAGKVAFAKVNTEQAQQSSARLGIRSIPTLILFRNGREVARQSGAMSAAQLGAWLQQQ</sequence>
<dbReference type="NCBIfam" id="NF008229">
    <property type="entry name" value="PRK10996.1"/>
    <property type="match status" value="1"/>
</dbReference>
<evidence type="ECO:0000256" key="6">
    <source>
        <dbReference type="ARBA" id="ARBA00023284"/>
    </source>
</evidence>
<feature type="domain" description="Thioredoxin" evidence="8">
    <location>
        <begin position="20"/>
        <end position="143"/>
    </location>
</feature>
<dbReference type="InterPro" id="IPR049299">
    <property type="entry name" value="Thio2_N"/>
</dbReference>
<evidence type="ECO:0000256" key="3">
    <source>
        <dbReference type="ARBA" id="ARBA00022723"/>
    </source>
</evidence>
<dbReference type="NCBIfam" id="TIGR01068">
    <property type="entry name" value="thioredoxin"/>
    <property type="match status" value="1"/>
</dbReference>
<evidence type="ECO:0000256" key="5">
    <source>
        <dbReference type="ARBA" id="ARBA00023157"/>
    </source>
</evidence>
<dbReference type="Gene3D" id="3.40.30.10">
    <property type="entry name" value="Glutaredoxin"/>
    <property type="match status" value="1"/>
</dbReference>
<dbReference type="Pfam" id="PF00085">
    <property type="entry name" value="Thioredoxin"/>
    <property type="match status" value="1"/>
</dbReference>
<dbReference type="PANTHER" id="PTHR45663">
    <property type="entry name" value="GEO12009P1"/>
    <property type="match status" value="1"/>
</dbReference>
<evidence type="ECO:0000256" key="2">
    <source>
        <dbReference type="ARBA" id="ARBA00022448"/>
    </source>
</evidence>
<dbReference type="CDD" id="cd02947">
    <property type="entry name" value="TRX_family"/>
    <property type="match status" value="1"/>
</dbReference>
<reference evidence="9 10" key="1">
    <citation type="submission" date="2016-10" db="EMBL/GenBank/DDBJ databases">
        <authorList>
            <person name="de Groot N.N."/>
        </authorList>
    </citation>
    <scope>NUCLEOTIDE SEQUENCE [LARGE SCALE GENOMIC DNA]</scope>
    <source>
        <strain evidence="9 10">CGMCC 1.7059</strain>
    </source>
</reference>
<keyword evidence="4" id="KW-0249">Electron transport</keyword>
<dbReference type="PANTHER" id="PTHR45663:SF11">
    <property type="entry name" value="GEO12009P1"/>
    <property type="match status" value="1"/>
</dbReference>
<dbReference type="InterPro" id="IPR005746">
    <property type="entry name" value="Thioredoxin"/>
</dbReference>
<dbReference type="GO" id="GO:0005737">
    <property type="term" value="C:cytoplasm"/>
    <property type="evidence" value="ECO:0007669"/>
    <property type="project" value="TreeGrafter"/>
</dbReference>
<evidence type="ECO:0000313" key="9">
    <source>
        <dbReference type="EMBL" id="SDV99665.1"/>
    </source>
</evidence>
<accession>A0A1H2PXT1</accession>
<evidence type="ECO:0000256" key="4">
    <source>
        <dbReference type="ARBA" id="ARBA00022982"/>
    </source>
</evidence>
<dbReference type="GO" id="GO:0015035">
    <property type="term" value="F:protein-disulfide reductase activity"/>
    <property type="evidence" value="ECO:0007669"/>
    <property type="project" value="UniProtKB-UniRule"/>
</dbReference>
<keyword evidence="5" id="KW-1015">Disulfide bond</keyword>